<feature type="transmembrane region" description="Helical" evidence="10">
    <location>
        <begin position="23"/>
        <end position="47"/>
    </location>
</feature>
<comment type="subcellular location">
    <subcellularLocation>
        <location evidence="1">Cell inner membrane</location>
        <topology evidence="1">Multi-pass membrane protein</topology>
    </subcellularLocation>
</comment>
<dbReference type="InterPro" id="IPR010920">
    <property type="entry name" value="LSM_dom_sf"/>
</dbReference>
<keyword evidence="7 10" id="KW-0472">Membrane</keyword>
<keyword evidence="5 10" id="KW-1133">Transmembrane helix</keyword>
<feature type="domain" description="Mechanosensitive ion channel MscS" evidence="11">
    <location>
        <begin position="188"/>
        <end position="256"/>
    </location>
</feature>
<keyword evidence="3" id="KW-0997">Cell inner membrane</keyword>
<protein>
    <recommendedName>
        <fullName evidence="8">Mechanosensing system component YbdG</fullName>
    </recommendedName>
    <alternativeName>
        <fullName evidence="9">Mechanosensitive channel homolog YbdG</fullName>
    </alternativeName>
</protein>
<evidence type="ECO:0000256" key="6">
    <source>
        <dbReference type="ARBA" id="ARBA00023016"/>
    </source>
</evidence>
<dbReference type="PANTHER" id="PTHR30414:SF0">
    <property type="entry name" value="MINICONDUCTANCE MECHANOSENSITIVE CHANNEL YBDG"/>
    <property type="match status" value="1"/>
</dbReference>
<feature type="transmembrane region" description="Helical" evidence="10">
    <location>
        <begin position="169"/>
        <end position="186"/>
    </location>
</feature>
<evidence type="ECO:0000313" key="13">
    <source>
        <dbReference type="Proteomes" id="UP000526003"/>
    </source>
</evidence>
<dbReference type="Proteomes" id="UP000526003">
    <property type="component" value="Unassembled WGS sequence"/>
</dbReference>
<organism evidence="12 13">
    <name type="scientific">Pseudomonas kielensis</name>
    <dbReference type="NCBI Taxonomy" id="2762577"/>
    <lineage>
        <taxon>Bacteria</taxon>
        <taxon>Pseudomonadati</taxon>
        <taxon>Pseudomonadota</taxon>
        <taxon>Gammaproteobacteria</taxon>
        <taxon>Pseudomonadales</taxon>
        <taxon>Pseudomonadaceae</taxon>
        <taxon>Pseudomonas</taxon>
    </lineage>
</organism>
<feature type="transmembrane region" description="Helical" evidence="10">
    <location>
        <begin position="146"/>
        <end position="164"/>
    </location>
</feature>
<evidence type="ECO:0000256" key="8">
    <source>
        <dbReference type="ARBA" id="ARBA00093630"/>
    </source>
</evidence>
<feature type="transmembrane region" description="Helical" evidence="10">
    <location>
        <begin position="105"/>
        <end position="126"/>
    </location>
</feature>
<evidence type="ECO:0000259" key="11">
    <source>
        <dbReference type="Pfam" id="PF00924"/>
    </source>
</evidence>
<dbReference type="AlphaFoldDB" id="A0A7X1GFU8"/>
<evidence type="ECO:0000256" key="4">
    <source>
        <dbReference type="ARBA" id="ARBA00022692"/>
    </source>
</evidence>
<reference evidence="12 13" key="1">
    <citation type="submission" date="2020-08" db="EMBL/GenBank/DDBJ databases">
        <title>Pseudomonas sp. nov.</title>
        <authorList>
            <person name="Gieschler S."/>
            <person name="Fiedler G."/>
            <person name="Brinks E."/>
            <person name="Boehnlein C."/>
            <person name="Franz C.M.A.P."/>
            <person name="Kabisch J."/>
        </authorList>
    </citation>
    <scope>NUCLEOTIDE SEQUENCE [LARGE SCALE GENOMIC DNA]</scope>
    <source>
        <strain evidence="12 13">MBT-1</strain>
    </source>
</reference>
<accession>A0A7X1GFU8</accession>
<dbReference type="RefSeq" id="WP_166590555.1">
    <property type="nucleotide sequence ID" value="NZ_CP090311.1"/>
</dbReference>
<dbReference type="GO" id="GO:0008381">
    <property type="term" value="F:mechanosensitive monoatomic ion channel activity"/>
    <property type="evidence" value="ECO:0007669"/>
    <property type="project" value="InterPro"/>
</dbReference>
<evidence type="ECO:0000256" key="9">
    <source>
        <dbReference type="ARBA" id="ARBA00093659"/>
    </source>
</evidence>
<gene>
    <name evidence="12" type="ORF">H7995_17970</name>
</gene>
<dbReference type="PANTHER" id="PTHR30414">
    <property type="entry name" value="MINICONDUCTANCE MECHANOSENSITIVE CHANNEL YBDG"/>
    <property type="match status" value="1"/>
</dbReference>
<evidence type="ECO:0000256" key="10">
    <source>
        <dbReference type="SAM" id="Phobius"/>
    </source>
</evidence>
<sequence>MDLTQLWLNTQELWTALEQHPRVYSALALLILLAVALVVGRVARYLILHAVKLLGRQPAMHWLNDLLNNKVFHRLAQMTPSLVVQFGLNLIPELNKITRNFLDNVALAFTILFLVLAISALLNALLDIYARTEHARTRSIKGYVQLAKMVLFIFGAIIIVATLIDRSPLLLLSGLGAMSAVILLVYKDTLLSFVASVQLTSNDMLRVGDWIEMPQVGADGDVVDITLHTVKVQNFDKTIVSIPTWRLMSESFKNWRGMQAAGGRRIKRSLFIDASGVRFITDDEEQRLSNIHLLTDYMTRKQAELKAWNEAQGNVAVMSANRRRMTNIGTFRAYALAYLKSHAHIQPNMTCMVRQMQTTAQGVPLEIYCFTSTTAWADYERIQGDIFDYLLAVLPDFGLSLYQQPSGNDLRAGILPAVLGASHIAPLEQQRG</sequence>
<evidence type="ECO:0000256" key="1">
    <source>
        <dbReference type="ARBA" id="ARBA00004429"/>
    </source>
</evidence>
<evidence type="ECO:0000313" key="12">
    <source>
        <dbReference type="EMBL" id="MBC2691680.1"/>
    </source>
</evidence>
<evidence type="ECO:0000256" key="7">
    <source>
        <dbReference type="ARBA" id="ARBA00023136"/>
    </source>
</evidence>
<dbReference type="InterPro" id="IPR006685">
    <property type="entry name" value="MscS_channel_2nd"/>
</dbReference>
<dbReference type="GO" id="GO:0071470">
    <property type="term" value="P:cellular response to osmotic stress"/>
    <property type="evidence" value="ECO:0007669"/>
    <property type="project" value="InterPro"/>
</dbReference>
<evidence type="ECO:0000256" key="3">
    <source>
        <dbReference type="ARBA" id="ARBA00022519"/>
    </source>
</evidence>
<keyword evidence="4 10" id="KW-0812">Transmembrane</keyword>
<dbReference type="InterPro" id="IPR023408">
    <property type="entry name" value="MscS_beta-dom_sf"/>
</dbReference>
<dbReference type="Pfam" id="PF00924">
    <property type="entry name" value="MS_channel_2nd"/>
    <property type="match status" value="1"/>
</dbReference>
<dbReference type="SUPFAM" id="SSF50182">
    <property type="entry name" value="Sm-like ribonucleoproteins"/>
    <property type="match status" value="1"/>
</dbReference>
<name>A0A7X1GFU8_9PSED</name>
<keyword evidence="2" id="KW-1003">Cell membrane</keyword>
<keyword evidence="6" id="KW-0346">Stress response</keyword>
<dbReference type="InterPro" id="IPR030192">
    <property type="entry name" value="YbdG"/>
</dbReference>
<comment type="caution">
    <text evidence="12">The sequence shown here is derived from an EMBL/GenBank/DDBJ whole genome shotgun (WGS) entry which is preliminary data.</text>
</comment>
<dbReference type="GO" id="GO:0005886">
    <property type="term" value="C:plasma membrane"/>
    <property type="evidence" value="ECO:0007669"/>
    <property type="project" value="UniProtKB-SubCell"/>
</dbReference>
<evidence type="ECO:0000256" key="5">
    <source>
        <dbReference type="ARBA" id="ARBA00022989"/>
    </source>
</evidence>
<dbReference type="EMBL" id="JACMYG010000019">
    <property type="protein sequence ID" value="MBC2691680.1"/>
    <property type="molecule type" value="Genomic_DNA"/>
</dbReference>
<proteinExistence type="predicted"/>
<keyword evidence="13" id="KW-1185">Reference proteome</keyword>
<evidence type="ECO:0000256" key="2">
    <source>
        <dbReference type="ARBA" id="ARBA00022475"/>
    </source>
</evidence>
<dbReference type="FunFam" id="2.30.30.60:FF:000002">
    <property type="entry name" value="Mechanosensitive ion channel family protein"/>
    <property type="match status" value="1"/>
</dbReference>
<dbReference type="Gene3D" id="2.30.30.60">
    <property type="match status" value="1"/>
</dbReference>